<accession>A0A9W7GCM3</accession>
<dbReference type="Gene3D" id="1.25.40.20">
    <property type="entry name" value="Ankyrin repeat-containing domain"/>
    <property type="match status" value="1"/>
</dbReference>
<gene>
    <name evidence="3" type="ORF">TrCOL_g2381</name>
</gene>
<dbReference type="InterPro" id="IPR036770">
    <property type="entry name" value="Ankyrin_rpt-contain_sf"/>
</dbReference>
<protein>
    <submittedName>
        <fullName evidence="3">Uncharacterized protein</fullName>
    </submittedName>
</protein>
<reference evidence="4" key="1">
    <citation type="journal article" date="2023" name="Commun. Biol.">
        <title>Genome analysis of Parmales, the sister group of diatoms, reveals the evolutionary specialization of diatoms from phago-mixotrophs to photoautotrophs.</title>
        <authorList>
            <person name="Ban H."/>
            <person name="Sato S."/>
            <person name="Yoshikawa S."/>
            <person name="Yamada K."/>
            <person name="Nakamura Y."/>
            <person name="Ichinomiya M."/>
            <person name="Sato N."/>
            <person name="Blanc-Mathieu R."/>
            <person name="Endo H."/>
            <person name="Kuwata A."/>
            <person name="Ogata H."/>
        </authorList>
    </citation>
    <scope>NUCLEOTIDE SEQUENCE [LARGE SCALE GENOMIC DNA]</scope>
</reference>
<feature type="compositionally biased region" description="Polar residues" evidence="2">
    <location>
        <begin position="36"/>
        <end position="47"/>
    </location>
</feature>
<feature type="coiled-coil region" evidence="1">
    <location>
        <begin position="166"/>
        <end position="204"/>
    </location>
</feature>
<comment type="caution">
    <text evidence="3">The sequence shown here is derived from an EMBL/GenBank/DDBJ whole genome shotgun (WGS) entry which is preliminary data.</text>
</comment>
<evidence type="ECO:0000256" key="2">
    <source>
        <dbReference type="SAM" id="MobiDB-lite"/>
    </source>
</evidence>
<evidence type="ECO:0000256" key="1">
    <source>
        <dbReference type="SAM" id="Coils"/>
    </source>
</evidence>
<organism evidence="3 4">
    <name type="scientific">Triparma columacea</name>
    <dbReference type="NCBI Taxonomy" id="722753"/>
    <lineage>
        <taxon>Eukaryota</taxon>
        <taxon>Sar</taxon>
        <taxon>Stramenopiles</taxon>
        <taxon>Ochrophyta</taxon>
        <taxon>Bolidophyceae</taxon>
        <taxon>Parmales</taxon>
        <taxon>Triparmaceae</taxon>
        <taxon>Triparma</taxon>
    </lineage>
</organism>
<proteinExistence type="predicted"/>
<dbReference type="OrthoDB" id="196927at2759"/>
<dbReference type="SUPFAM" id="SSF48403">
    <property type="entry name" value="Ankyrin repeat"/>
    <property type="match status" value="1"/>
</dbReference>
<sequence>MLPEVTVSPPKTKEEPPPPSIPSSQDTVSEAREGNVSLQTLNPSSPTEVGGGARIRRRGPRLSLPNINNLQVPSVNGTDDKMLINACKSKKKNVEEILSIIKTKPDLILIADGEGKLPLHHAAVRKPVEVIDALVFPHRETIFNKDTGGKTALDYANQYYANENVVVALNDKRRRLRDEKARQAREAEEKLVRDQAAKTKEEAEDVKRMAGEEIDDVLKTIVESHEKFCKSSNENTTPFDLAAVETLAAMVGKVKDMAKEAHGKIEGGRLEEFFEKKGRILSEILVQVTLEDPVANRLEENDDCVDRKNFVIFEALCKELLWRIGRIKLCIELQVFLKRLTALRERWKGREDNVETFNIHEFTAQVADCMNDGGKIDRHFNKVVLDVRMELVGVLKELRMKGVGGGDTPKFNGEKGKGGEKRRHSL</sequence>
<dbReference type="Proteomes" id="UP001165065">
    <property type="component" value="Unassembled WGS sequence"/>
</dbReference>
<feature type="region of interest" description="Disordered" evidence="2">
    <location>
        <begin position="406"/>
        <end position="426"/>
    </location>
</feature>
<dbReference type="AlphaFoldDB" id="A0A9W7GCM3"/>
<dbReference type="EMBL" id="BRYA01001455">
    <property type="protein sequence ID" value="GMI43532.1"/>
    <property type="molecule type" value="Genomic_DNA"/>
</dbReference>
<keyword evidence="1" id="KW-0175">Coiled coil</keyword>
<keyword evidence="4" id="KW-1185">Reference proteome</keyword>
<evidence type="ECO:0000313" key="4">
    <source>
        <dbReference type="Proteomes" id="UP001165065"/>
    </source>
</evidence>
<feature type="region of interest" description="Disordered" evidence="2">
    <location>
        <begin position="1"/>
        <end position="60"/>
    </location>
</feature>
<name>A0A9W7GCM3_9STRA</name>
<evidence type="ECO:0000313" key="3">
    <source>
        <dbReference type="EMBL" id="GMI43532.1"/>
    </source>
</evidence>